<accession>A0A0B4X8J8</accession>
<sequence length="105" mass="11787">MTNRDPLYRPRRFPAEIIAHAVWLSFRFAFAPAGDRGHAGRSWDHCLAPDDPPVGRVIWSYLRQRQASILPRCKTRVHAGCSASAPPCSTPHPMTSPRAIVANWE</sequence>
<geneLocation type="plasmid" evidence="1 2">
    <name>pRgalR602a</name>
</geneLocation>
<evidence type="ECO:0000313" key="1">
    <source>
        <dbReference type="EMBL" id="AJD43476.1"/>
    </source>
</evidence>
<reference evidence="1 2" key="1">
    <citation type="submission" date="2013-11" db="EMBL/GenBank/DDBJ databases">
        <title>Complete genome sequence of Rhizobium gallicum bv. gallicum R602.</title>
        <authorList>
            <person name="Bustos P."/>
            <person name="Santamaria R.I."/>
            <person name="Lozano L."/>
            <person name="Acosta J.L."/>
            <person name="Ormeno-Orrillo E."/>
            <person name="Rogel M.A."/>
            <person name="Romero D."/>
            <person name="Cevallos M.A."/>
            <person name="Martinez-Romero E."/>
            <person name="Gonzalez V."/>
        </authorList>
    </citation>
    <scope>NUCLEOTIDE SEQUENCE [LARGE SCALE GENOMIC DNA]</scope>
    <source>
        <strain evidence="1 2">R602</strain>
        <plasmid evidence="1 2">pRgalR602a</plasmid>
    </source>
</reference>
<dbReference type="KEGG" id="rga:RGR602_PA00131"/>
<dbReference type="EMBL" id="CP006878">
    <property type="protein sequence ID" value="AJD43476.1"/>
    <property type="molecule type" value="Genomic_DNA"/>
</dbReference>
<proteinExistence type="predicted"/>
<keyword evidence="2" id="KW-1185">Reference proteome</keyword>
<keyword evidence="1" id="KW-0614">Plasmid</keyword>
<evidence type="ECO:0000313" key="2">
    <source>
        <dbReference type="Proteomes" id="UP000031368"/>
    </source>
</evidence>
<organism evidence="1 2">
    <name type="scientific">Rhizobium gallicum bv. gallicum R602sp</name>
    <dbReference type="NCBI Taxonomy" id="1041138"/>
    <lineage>
        <taxon>Bacteria</taxon>
        <taxon>Pseudomonadati</taxon>
        <taxon>Pseudomonadota</taxon>
        <taxon>Alphaproteobacteria</taxon>
        <taxon>Hyphomicrobiales</taxon>
        <taxon>Rhizobiaceae</taxon>
        <taxon>Rhizobium/Agrobacterium group</taxon>
        <taxon>Rhizobium</taxon>
    </lineage>
</organism>
<protein>
    <recommendedName>
        <fullName evidence="3">Transposase</fullName>
    </recommendedName>
</protein>
<dbReference type="AlphaFoldDB" id="A0A0B4X8J8"/>
<dbReference type="Proteomes" id="UP000031368">
    <property type="component" value="Plasmid pRgalR602a"/>
</dbReference>
<evidence type="ECO:0008006" key="3">
    <source>
        <dbReference type="Google" id="ProtNLM"/>
    </source>
</evidence>
<name>A0A0B4X8J8_9HYPH</name>
<dbReference type="HOGENOM" id="CLU_2234352_0_0_5"/>
<gene>
    <name evidence="1" type="ORF">RGR602_PA00131</name>
</gene>